<evidence type="ECO:0000256" key="6">
    <source>
        <dbReference type="SAM" id="Phobius"/>
    </source>
</evidence>
<evidence type="ECO:0000313" key="8">
    <source>
        <dbReference type="EMBL" id="NHC14650.1"/>
    </source>
</evidence>
<evidence type="ECO:0000256" key="5">
    <source>
        <dbReference type="ARBA" id="ARBA00023136"/>
    </source>
</evidence>
<dbReference type="InterPro" id="IPR040177">
    <property type="entry name" value="SLC30A9"/>
</dbReference>
<accession>A0ABX0GVS0</accession>
<gene>
    <name evidence="8" type="ORF">G9H71_12755</name>
</gene>
<dbReference type="InterPro" id="IPR058533">
    <property type="entry name" value="Cation_efflux_TM"/>
</dbReference>
<dbReference type="EMBL" id="JAANNP010000008">
    <property type="protein sequence ID" value="NHC14650.1"/>
    <property type="molecule type" value="Genomic_DNA"/>
</dbReference>
<dbReference type="InterPro" id="IPR027469">
    <property type="entry name" value="Cation_efflux_TMD_sf"/>
</dbReference>
<dbReference type="Proteomes" id="UP000800981">
    <property type="component" value="Unassembled WGS sequence"/>
</dbReference>
<dbReference type="Pfam" id="PF01545">
    <property type="entry name" value="Cation_efflux"/>
    <property type="match status" value="1"/>
</dbReference>
<reference evidence="8 9" key="1">
    <citation type="submission" date="2020-03" db="EMBL/GenBank/DDBJ databases">
        <title>Two novel Motilibacter sp.</title>
        <authorList>
            <person name="Liu S."/>
        </authorList>
    </citation>
    <scope>NUCLEOTIDE SEQUENCE [LARGE SCALE GENOMIC DNA]</scope>
    <source>
        <strain evidence="8 9">E257</strain>
    </source>
</reference>
<evidence type="ECO:0000256" key="2">
    <source>
        <dbReference type="ARBA" id="ARBA00022448"/>
    </source>
</evidence>
<keyword evidence="2" id="KW-0813">Transport</keyword>
<dbReference type="Gene3D" id="1.20.1510.10">
    <property type="entry name" value="Cation efflux protein transmembrane domain"/>
    <property type="match status" value="1"/>
</dbReference>
<sequence>MASESKGTVLVALGANLAIAVAKLVGGLISGSSAMLAEAAHSVADTMNQIFLLRGLKASARSADAAHPFGYGKVRFFWSLLAAVAIFVGGAVFSFYEGFRTILGEGGEEGGLLIAYAVLFVSFLAEGTSWLRAVKQLRGEARERGRTFRQHLSLSTDPTVKTVFAEDTAAVTGLVLAAAGIALHQATGEHYWDGVAAVLIGVLLTVVAFTLGKANGDLLIGEAARPELVVGAYDTIAAKPGVDRVVELLTMALGPDDVLLAVRVDLRNDLLAGTVEELSTQIERELVERWPEVTQVFLDATRSVGSTADRTAAYVEGLRRGLPAGAVQQPVPR</sequence>
<feature type="transmembrane region" description="Helical" evidence="6">
    <location>
        <begin position="76"/>
        <end position="99"/>
    </location>
</feature>
<name>A0ABX0GVS0_9ACTN</name>
<dbReference type="RefSeq" id="WP_166282376.1">
    <property type="nucleotide sequence ID" value="NZ_JAANNP010000008.1"/>
</dbReference>
<protein>
    <submittedName>
        <fullName evidence="8">Cation diffusion facilitator family transporter</fullName>
    </submittedName>
</protein>
<feature type="transmembrane region" description="Helical" evidence="6">
    <location>
        <begin position="111"/>
        <end position="131"/>
    </location>
</feature>
<keyword evidence="3 6" id="KW-0812">Transmembrane</keyword>
<evidence type="ECO:0000313" key="9">
    <source>
        <dbReference type="Proteomes" id="UP000800981"/>
    </source>
</evidence>
<keyword evidence="5 6" id="KW-0472">Membrane</keyword>
<dbReference type="InterPro" id="IPR002524">
    <property type="entry name" value="Cation_efflux"/>
</dbReference>
<dbReference type="InterPro" id="IPR036837">
    <property type="entry name" value="Cation_efflux_CTD_sf"/>
</dbReference>
<dbReference type="PANTHER" id="PTHR13414:SF9">
    <property type="entry name" value="PROTON-COUPLED ZINC ANTIPORTER SLC30A9, MITOCHONDRIAL"/>
    <property type="match status" value="1"/>
</dbReference>
<feature type="transmembrane region" description="Helical" evidence="6">
    <location>
        <begin position="191"/>
        <end position="211"/>
    </location>
</feature>
<feature type="domain" description="Cation efflux protein transmembrane" evidence="7">
    <location>
        <begin position="9"/>
        <end position="219"/>
    </location>
</feature>
<comment type="subcellular location">
    <subcellularLocation>
        <location evidence="1">Membrane</location>
        <topology evidence="1">Multi-pass membrane protein</topology>
    </subcellularLocation>
</comment>
<evidence type="ECO:0000259" key="7">
    <source>
        <dbReference type="Pfam" id="PF01545"/>
    </source>
</evidence>
<dbReference type="SUPFAM" id="SSF160240">
    <property type="entry name" value="Cation efflux protein cytoplasmic domain-like"/>
    <property type="match status" value="1"/>
</dbReference>
<dbReference type="SUPFAM" id="SSF161111">
    <property type="entry name" value="Cation efflux protein transmembrane domain-like"/>
    <property type="match status" value="1"/>
</dbReference>
<evidence type="ECO:0000256" key="1">
    <source>
        <dbReference type="ARBA" id="ARBA00004141"/>
    </source>
</evidence>
<evidence type="ECO:0000256" key="4">
    <source>
        <dbReference type="ARBA" id="ARBA00022989"/>
    </source>
</evidence>
<evidence type="ECO:0000256" key="3">
    <source>
        <dbReference type="ARBA" id="ARBA00022692"/>
    </source>
</evidence>
<keyword evidence="4 6" id="KW-1133">Transmembrane helix</keyword>
<organism evidence="8 9">
    <name type="scientific">Motilibacter deserti</name>
    <dbReference type="NCBI Taxonomy" id="2714956"/>
    <lineage>
        <taxon>Bacteria</taxon>
        <taxon>Bacillati</taxon>
        <taxon>Actinomycetota</taxon>
        <taxon>Actinomycetes</taxon>
        <taxon>Motilibacterales</taxon>
        <taxon>Motilibacteraceae</taxon>
        <taxon>Motilibacter</taxon>
    </lineage>
</organism>
<comment type="caution">
    <text evidence="8">The sequence shown here is derived from an EMBL/GenBank/DDBJ whole genome shotgun (WGS) entry which is preliminary data.</text>
</comment>
<dbReference type="PANTHER" id="PTHR13414">
    <property type="entry name" value="HUEL-CATION TRANSPORTER"/>
    <property type="match status" value="1"/>
</dbReference>
<keyword evidence="9" id="KW-1185">Reference proteome</keyword>
<proteinExistence type="predicted"/>
<dbReference type="NCBIfam" id="TIGR01297">
    <property type="entry name" value="CDF"/>
    <property type="match status" value="1"/>
</dbReference>